<keyword evidence="7" id="KW-1003">Cell membrane</keyword>
<reference evidence="9 10" key="2">
    <citation type="journal article" date="2012" name="Int. J. Syst. Evol. Microbiol.">
        <title>Magnetococcus marinus gen. nov., sp. nov., a marine, magnetotactic bacterium that represents a novel lineage (Magnetococcaceae fam. nov.; Magnetococcales ord. nov.) at the base of the Alphaproteobacteria.</title>
        <authorList>
            <person name="Bazylinski D.A."/>
            <person name="Williams T.J."/>
            <person name="Lefevre C.T."/>
            <person name="Berg R.J."/>
            <person name="Zhang C.L."/>
            <person name="Bowser S.S."/>
            <person name="Dean A.J."/>
            <person name="Beveridge T.J."/>
        </authorList>
    </citation>
    <scope>NUCLEOTIDE SEQUENCE [LARGE SCALE GENOMIC DNA]</scope>
    <source>
        <strain evidence="10">ATCC BAA-1437 / JCM 17883 / MC-1</strain>
    </source>
</reference>
<organism evidence="9 10">
    <name type="scientific">Magnetococcus marinus (strain ATCC BAA-1437 / JCM 17883 / MC-1)</name>
    <dbReference type="NCBI Taxonomy" id="156889"/>
    <lineage>
        <taxon>Bacteria</taxon>
        <taxon>Pseudomonadati</taxon>
        <taxon>Pseudomonadota</taxon>
        <taxon>Magnetococcia</taxon>
        <taxon>Magnetococcales</taxon>
        <taxon>Magnetococcaceae</taxon>
        <taxon>Magnetococcus</taxon>
    </lineage>
</organism>
<evidence type="ECO:0000313" key="10">
    <source>
        <dbReference type="Proteomes" id="UP000002586"/>
    </source>
</evidence>
<comment type="function">
    <text evidence="7">Part of the MsrPQ system that repairs oxidized periplasmic proteins containing methionine sulfoxide residues (Met-O), using respiratory chain electrons. Thus protects these proteins from oxidative-stress damage caused by reactive species of oxygen and chlorine generated by the host defense mechanisms. MsrPQ is essential for the maintenance of envelope integrity under bleach stress, rescuing a wide series of structurally unrelated periplasmic proteins from methionine oxidation. MsrQ provides electrons for reduction to the reductase catalytic subunit MsrP, using the quinone pool of the respiratory chain.</text>
</comment>
<dbReference type="GO" id="GO:0030091">
    <property type="term" value="P:protein repair"/>
    <property type="evidence" value="ECO:0007669"/>
    <property type="project" value="UniProtKB-UniRule"/>
</dbReference>
<comment type="cofactor">
    <cofactor evidence="7">
        <name>heme b</name>
        <dbReference type="ChEBI" id="CHEBI:60344"/>
    </cofactor>
    <text evidence="7">Binds 1 heme b (iron(II)-protoporphyrin IX) group per subunit.</text>
</comment>
<keyword evidence="7" id="KW-0285">Flavoprotein</keyword>
<keyword evidence="5 7" id="KW-0408">Iron</keyword>
<dbReference type="Pfam" id="PF01794">
    <property type="entry name" value="Ferric_reduct"/>
    <property type="match status" value="1"/>
</dbReference>
<keyword evidence="7" id="KW-0479">Metal-binding</keyword>
<dbReference type="AlphaFoldDB" id="A0LAJ1"/>
<reference evidence="10" key="1">
    <citation type="journal article" date="2009" name="Appl. Environ. Microbiol.">
        <title>Complete genome sequence of the chemolithoautotrophic marine magnetotactic coccus strain MC-1.</title>
        <authorList>
            <person name="Schubbe S."/>
            <person name="Williams T.J."/>
            <person name="Xie G."/>
            <person name="Kiss H.E."/>
            <person name="Brettin T.S."/>
            <person name="Martinez D."/>
            <person name="Ross C.A."/>
            <person name="Schuler D."/>
            <person name="Cox B.L."/>
            <person name="Nealson K.H."/>
            <person name="Bazylinski D.A."/>
        </authorList>
    </citation>
    <scope>NUCLEOTIDE SEQUENCE [LARGE SCALE GENOMIC DNA]</scope>
    <source>
        <strain evidence="10">ATCC BAA-1437 / JCM 17883 / MC-1</strain>
    </source>
</reference>
<dbReference type="GO" id="GO:0016679">
    <property type="term" value="F:oxidoreductase activity, acting on diphenols and related substances as donors"/>
    <property type="evidence" value="ECO:0007669"/>
    <property type="project" value="TreeGrafter"/>
</dbReference>
<evidence type="ECO:0000256" key="3">
    <source>
        <dbReference type="ARBA" id="ARBA00022692"/>
    </source>
</evidence>
<dbReference type="GO" id="GO:0009055">
    <property type="term" value="F:electron transfer activity"/>
    <property type="evidence" value="ECO:0007669"/>
    <property type="project" value="UniProtKB-UniRule"/>
</dbReference>
<keyword evidence="3 7" id="KW-0812">Transmembrane</keyword>
<dbReference type="GO" id="GO:0046872">
    <property type="term" value="F:metal ion binding"/>
    <property type="evidence" value="ECO:0007669"/>
    <property type="project" value="UniProtKB-KW"/>
</dbReference>
<evidence type="ECO:0000256" key="6">
    <source>
        <dbReference type="ARBA" id="ARBA00023136"/>
    </source>
</evidence>
<dbReference type="PANTHER" id="PTHR36964:SF1">
    <property type="entry name" value="PROTEIN-METHIONINE-SULFOXIDE REDUCTASE HEME-BINDING SUBUNIT MSRQ"/>
    <property type="match status" value="1"/>
</dbReference>
<feature type="transmembrane region" description="Helical" evidence="7">
    <location>
        <begin position="148"/>
        <end position="164"/>
    </location>
</feature>
<dbReference type="KEGG" id="mgm:Mmc1_2484"/>
<keyword evidence="7" id="KW-0249">Electron transport</keyword>
<proteinExistence type="inferred from homology"/>
<evidence type="ECO:0000256" key="2">
    <source>
        <dbReference type="ARBA" id="ARBA00022448"/>
    </source>
</evidence>
<keyword evidence="7" id="KW-0288">FMN</keyword>
<evidence type="ECO:0000256" key="7">
    <source>
        <dbReference type="HAMAP-Rule" id="MF_01207"/>
    </source>
</evidence>
<dbReference type="PANTHER" id="PTHR36964">
    <property type="entry name" value="PROTEIN-METHIONINE-SULFOXIDE REDUCTASE HEME-BINDING SUBUNIT MSRQ"/>
    <property type="match status" value="1"/>
</dbReference>
<evidence type="ECO:0000256" key="4">
    <source>
        <dbReference type="ARBA" id="ARBA00022989"/>
    </source>
</evidence>
<dbReference type="eggNOG" id="COG2717">
    <property type="taxonomic scope" value="Bacteria"/>
</dbReference>
<dbReference type="STRING" id="156889.Mmc1_2484"/>
<dbReference type="HAMAP" id="MF_01207">
    <property type="entry name" value="MsrQ"/>
    <property type="match status" value="1"/>
</dbReference>
<dbReference type="GO" id="GO:0020037">
    <property type="term" value="F:heme binding"/>
    <property type="evidence" value="ECO:0007669"/>
    <property type="project" value="UniProtKB-UniRule"/>
</dbReference>
<keyword evidence="2 7" id="KW-0813">Transport</keyword>
<name>A0LAJ1_MAGMM</name>
<dbReference type="GO" id="GO:0005886">
    <property type="term" value="C:plasma membrane"/>
    <property type="evidence" value="ECO:0007669"/>
    <property type="project" value="UniProtKB-SubCell"/>
</dbReference>
<comment type="similarity">
    <text evidence="7">Belongs to the MsrQ family.</text>
</comment>
<evidence type="ECO:0000259" key="8">
    <source>
        <dbReference type="Pfam" id="PF01794"/>
    </source>
</evidence>
<feature type="transmembrane region" description="Helical" evidence="7">
    <location>
        <begin position="75"/>
        <end position="91"/>
    </location>
</feature>
<comment type="subunit">
    <text evidence="7">Heterodimer of a catalytic subunit (MsrP) and a heme-binding subunit (MsrQ).</text>
</comment>
<dbReference type="GO" id="GO:0010181">
    <property type="term" value="F:FMN binding"/>
    <property type="evidence" value="ECO:0007669"/>
    <property type="project" value="UniProtKB-UniRule"/>
</dbReference>
<evidence type="ECO:0000256" key="1">
    <source>
        <dbReference type="ARBA" id="ARBA00004141"/>
    </source>
</evidence>
<keyword evidence="7" id="KW-0349">Heme</keyword>
<gene>
    <name evidence="7" type="primary">msrQ</name>
    <name evidence="9" type="ordered locus">Mmc1_2484</name>
</gene>
<keyword evidence="10" id="KW-1185">Reference proteome</keyword>
<comment type="caution">
    <text evidence="7">Lacks conserved residue(s) required for the propagation of feature annotation.</text>
</comment>
<sequence length="204" mass="23137" precursor="true">MSWKRARLLLMALSLVPLLWYGQQLLDNRLGANPIEAVIRASGRWSLYLLLATLAVTPLLRLFHLKPLGSFRRPLGVACFGYGLLHLLLYVGVDQFFDGAAIWKDILKRPFITMGVATLLLMLPLALTSNNAMVRQLGGRRWKRLHRLIYLIAPMALLHLYWLTKADYRFAYQMTVLVALLLGYRVLHLARGHFVGNQGGKSVT</sequence>
<dbReference type="InterPro" id="IPR013130">
    <property type="entry name" value="Fe3_Rdtase_TM_dom"/>
</dbReference>
<protein>
    <recommendedName>
        <fullName evidence="7">Protein-methionine-sulfoxide reductase heme-binding subunit MsrQ</fullName>
    </recommendedName>
    <alternativeName>
        <fullName evidence="7">Flavocytochrome MsrQ</fullName>
    </alternativeName>
</protein>
<comment type="subcellular location">
    <subcellularLocation>
        <location evidence="7">Cell inner membrane</location>
        <topology evidence="7">Multi-pass membrane protein</topology>
    </subcellularLocation>
    <subcellularLocation>
        <location evidence="1">Membrane</location>
        <topology evidence="1">Multi-pass membrane protein</topology>
    </subcellularLocation>
</comment>
<feature type="transmembrane region" description="Helical" evidence="7">
    <location>
        <begin position="111"/>
        <end position="127"/>
    </location>
</feature>
<keyword evidence="4 7" id="KW-1133">Transmembrane helix</keyword>
<dbReference type="EMBL" id="CP000471">
    <property type="protein sequence ID" value="ABK44984.1"/>
    <property type="molecule type" value="Genomic_DNA"/>
</dbReference>
<evidence type="ECO:0000256" key="5">
    <source>
        <dbReference type="ARBA" id="ARBA00023004"/>
    </source>
</evidence>
<keyword evidence="6 7" id="KW-0472">Membrane</keyword>
<comment type="cofactor">
    <cofactor evidence="7">
        <name>FMN</name>
        <dbReference type="ChEBI" id="CHEBI:58210"/>
    </cofactor>
    <text evidence="7">Binds 1 FMN per subunit.</text>
</comment>
<feature type="transmembrane region" description="Helical" evidence="7">
    <location>
        <begin position="47"/>
        <end position="63"/>
    </location>
</feature>
<keyword evidence="7" id="KW-0997">Cell inner membrane</keyword>
<dbReference type="HOGENOM" id="CLU_080662_0_1_5"/>
<dbReference type="Proteomes" id="UP000002586">
    <property type="component" value="Chromosome"/>
</dbReference>
<feature type="transmembrane region" description="Helical" evidence="7">
    <location>
        <begin position="170"/>
        <end position="187"/>
    </location>
</feature>
<accession>A0LAJ1</accession>
<evidence type="ECO:0000313" key="9">
    <source>
        <dbReference type="EMBL" id="ABK44984.1"/>
    </source>
</evidence>
<dbReference type="InterPro" id="IPR022837">
    <property type="entry name" value="MsrQ-like"/>
</dbReference>
<dbReference type="RefSeq" id="WP_011714103.1">
    <property type="nucleotide sequence ID" value="NC_008576.1"/>
</dbReference>
<feature type="domain" description="Ferric oxidoreductase" evidence="8">
    <location>
        <begin position="43"/>
        <end position="155"/>
    </location>
</feature>